<organism evidence="3 4">
    <name type="scientific">Conexibacter arvalis</name>
    <dbReference type="NCBI Taxonomy" id="912552"/>
    <lineage>
        <taxon>Bacteria</taxon>
        <taxon>Bacillati</taxon>
        <taxon>Actinomycetota</taxon>
        <taxon>Thermoleophilia</taxon>
        <taxon>Solirubrobacterales</taxon>
        <taxon>Conexibacteraceae</taxon>
        <taxon>Conexibacter</taxon>
    </lineage>
</organism>
<accession>A0A840IBX0</accession>
<name>A0A840IBX0_9ACTN</name>
<sequence>MGEETLIVVIFGGLHLLGIGFAMLLLLPLLRDERVVSTWAPPEEDDSGGGGNDRVTPEPPRDPTPGGLPLPDAVPARVRLRGTVRLGDLTPPPARRREHVPAPERTPEQVP</sequence>
<keyword evidence="4" id="KW-1185">Reference proteome</keyword>
<keyword evidence="2" id="KW-1133">Transmembrane helix</keyword>
<dbReference type="AlphaFoldDB" id="A0A840IBX0"/>
<gene>
    <name evidence="3" type="ORF">BDZ31_001314</name>
</gene>
<evidence type="ECO:0000256" key="1">
    <source>
        <dbReference type="SAM" id="MobiDB-lite"/>
    </source>
</evidence>
<evidence type="ECO:0000256" key="2">
    <source>
        <dbReference type="SAM" id="Phobius"/>
    </source>
</evidence>
<feature type="region of interest" description="Disordered" evidence="1">
    <location>
        <begin position="39"/>
        <end position="111"/>
    </location>
</feature>
<dbReference type="Proteomes" id="UP000585272">
    <property type="component" value="Unassembled WGS sequence"/>
</dbReference>
<comment type="caution">
    <text evidence="3">The sequence shown here is derived from an EMBL/GenBank/DDBJ whole genome shotgun (WGS) entry which is preliminary data.</text>
</comment>
<protein>
    <submittedName>
        <fullName evidence="3">Uncharacterized protein</fullName>
    </submittedName>
</protein>
<reference evidence="3 4" key="1">
    <citation type="submission" date="2020-08" db="EMBL/GenBank/DDBJ databases">
        <title>Genomic Encyclopedia of Archaeal and Bacterial Type Strains, Phase II (KMG-II): from individual species to whole genera.</title>
        <authorList>
            <person name="Goeker M."/>
        </authorList>
    </citation>
    <scope>NUCLEOTIDE SEQUENCE [LARGE SCALE GENOMIC DNA]</scope>
    <source>
        <strain evidence="3 4">DSM 23288</strain>
    </source>
</reference>
<keyword evidence="2" id="KW-0472">Membrane</keyword>
<feature type="transmembrane region" description="Helical" evidence="2">
    <location>
        <begin position="6"/>
        <end position="27"/>
    </location>
</feature>
<keyword evidence="2" id="KW-0812">Transmembrane</keyword>
<dbReference type="RefSeq" id="WP_183340157.1">
    <property type="nucleotide sequence ID" value="NZ_JACHNU010000001.1"/>
</dbReference>
<evidence type="ECO:0000313" key="3">
    <source>
        <dbReference type="EMBL" id="MBB4661741.1"/>
    </source>
</evidence>
<feature type="compositionally biased region" description="Basic and acidic residues" evidence="1">
    <location>
        <begin position="99"/>
        <end position="111"/>
    </location>
</feature>
<dbReference type="EMBL" id="JACHNU010000001">
    <property type="protein sequence ID" value="MBB4661741.1"/>
    <property type="molecule type" value="Genomic_DNA"/>
</dbReference>
<proteinExistence type="predicted"/>
<evidence type="ECO:0000313" key="4">
    <source>
        <dbReference type="Proteomes" id="UP000585272"/>
    </source>
</evidence>